<proteinExistence type="predicted"/>
<accession>A0A0G1MIW9</accession>
<dbReference type="Proteomes" id="UP000033999">
    <property type="component" value="Unassembled WGS sequence"/>
</dbReference>
<protein>
    <submittedName>
        <fullName evidence="1">Uncharacterized protein</fullName>
    </submittedName>
</protein>
<dbReference type="AlphaFoldDB" id="A0A0G1MIW9"/>
<reference evidence="1 2" key="1">
    <citation type="journal article" date="2015" name="Nature">
        <title>rRNA introns, odd ribosomes, and small enigmatic genomes across a large radiation of phyla.</title>
        <authorList>
            <person name="Brown C.T."/>
            <person name="Hug L.A."/>
            <person name="Thomas B.C."/>
            <person name="Sharon I."/>
            <person name="Castelle C.J."/>
            <person name="Singh A."/>
            <person name="Wilkins M.J."/>
            <person name="Williams K.H."/>
            <person name="Banfield J.F."/>
        </authorList>
    </citation>
    <scope>NUCLEOTIDE SEQUENCE [LARGE SCALE GENOMIC DNA]</scope>
</reference>
<evidence type="ECO:0000313" key="1">
    <source>
        <dbReference type="EMBL" id="KKU08114.1"/>
    </source>
</evidence>
<name>A0A0G1MIW9_9BACT</name>
<organism evidence="1 2">
    <name type="scientific">Candidatus Magasanikbacteria bacterium GW2011_GWA2_45_39</name>
    <dbReference type="NCBI Taxonomy" id="1619041"/>
    <lineage>
        <taxon>Bacteria</taxon>
        <taxon>Candidatus Magasanikiibacteriota</taxon>
    </lineage>
</organism>
<comment type="caution">
    <text evidence="1">The sequence shown here is derived from an EMBL/GenBank/DDBJ whole genome shotgun (WGS) entry which is preliminary data.</text>
</comment>
<evidence type="ECO:0000313" key="2">
    <source>
        <dbReference type="Proteomes" id="UP000033999"/>
    </source>
</evidence>
<gene>
    <name evidence="1" type="ORF">UX10_C0002G0023</name>
</gene>
<dbReference type="EMBL" id="LCKX01000002">
    <property type="protein sequence ID" value="KKU08114.1"/>
    <property type="molecule type" value="Genomic_DNA"/>
</dbReference>
<sequence length="51" mass="5740">MATLITLTSHTPFELPPDLQTLFFPPIQILMMNKKNISKVFITQTGLLAHS</sequence>